<comment type="caution">
    <text evidence="1">The sequence shown here is derived from an EMBL/GenBank/DDBJ whole genome shotgun (WGS) entry which is preliminary data.</text>
</comment>
<evidence type="ECO:0008006" key="3">
    <source>
        <dbReference type="Google" id="ProtNLM"/>
    </source>
</evidence>
<keyword evidence="2" id="KW-1185">Reference proteome</keyword>
<name>A0A444J1U3_9BACT</name>
<evidence type="ECO:0000313" key="2">
    <source>
        <dbReference type="Proteomes" id="UP000287853"/>
    </source>
</evidence>
<dbReference type="AlphaFoldDB" id="A0A444J1U3"/>
<evidence type="ECO:0000313" key="1">
    <source>
        <dbReference type="EMBL" id="RWX47124.1"/>
    </source>
</evidence>
<accession>A0A444J1U3</accession>
<dbReference type="Proteomes" id="UP000287853">
    <property type="component" value="Unassembled WGS sequence"/>
</dbReference>
<protein>
    <recommendedName>
        <fullName evidence="3">Type IV pili methyl-accepting chemotaxis transducer N-term</fullName>
    </recommendedName>
</protein>
<proteinExistence type="predicted"/>
<reference evidence="1 2" key="1">
    <citation type="submission" date="2017-01" db="EMBL/GenBank/DDBJ databases">
        <title>The cable genome- insights into the physiology and evolution of filamentous bacteria capable of sulfide oxidation via long distance electron transfer.</title>
        <authorList>
            <person name="Schreiber L."/>
            <person name="Bjerg J.T."/>
            <person name="Boggild A."/>
            <person name="Van De Vossenberg J."/>
            <person name="Meysman F."/>
            <person name="Nielsen L.P."/>
            <person name="Schramm A."/>
            <person name="Kjeldsen K.U."/>
        </authorList>
    </citation>
    <scope>NUCLEOTIDE SEQUENCE [LARGE SCALE GENOMIC DNA]</scope>
    <source>
        <strain evidence="1">MCF</strain>
    </source>
</reference>
<sequence length="314" mass="35805">MRSQLFDGQSKKNDRQQYVMCPLSGHDRTNESVMTRQHILVHGKRYIMGILIKKTLHPLVLFLFCTLCFSAAEGLAANKELRISDAACDIQYASQRIAKTYFYKELDIRYEIAVQQLKEGIAELDNNIPVLQQGLQGKEQDNIMKFLLSSYDKLKAILPKPYSNENGAMVIDASESLFEAAEFLAEAHLPKDRNTVEIMLGDIQRQLRLLERINKYYIAHHAGIENEDNFIQLKQSVSGFEAGISKITEQENHPEALDKHVNSINKLWPIAKDFYLGIQSRAQPVIVLAATDKLIEELVALEKHYKKEASLTKK</sequence>
<dbReference type="EMBL" id="MTKO01000041">
    <property type="protein sequence ID" value="RWX47124.1"/>
    <property type="molecule type" value="Genomic_DNA"/>
</dbReference>
<organism evidence="1 2">
    <name type="scientific">Candidatus Electrothrix aarhusensis</name>
    <dbReference type="NCBI Taxonomy" id="1859131"/>
    <lineage>
        <taxon>Bacteria</taxon>
        <taxon>Pseudomonadati</taxon>
        <taxon>Thermodesulfobacteriota</taxon>
        <taxon>Desulfobulbia</taxon>
        <taxon>Desulfobulbales</taxon>
        <taxon>Desulfobulbaceae</taxon>
        <taxon>Candidatus Electrothrix</taxon>
    </lineage>
</organism>
<gene>
    <name evidence="1" type="ORF">H206_00166</name>
</gene>